<evidence type="ECO:0000256" key="6">
    <source>
        <dbReference type="ARBA" id="ARBA00022837"/>
    </source>
</evidence>
<evidence type="ECO:0000256" key="3">
    <source>
        <dbReference type="ARBA" id="ARBA00007658"/>
    </source>
</evidence>
<feature type="active site" evidence="10">
    <location>
        <position position="365"/>
    </location>
</feature>
<gene>
    <name evidence="14" type="ORF">THASP1DRAFT_6779</name>
</gene>
<dbReference type="Proteomes" id="UP000271241">
    <property type="component" value="Unassembled WGS sequence"/>
</dbReference>
<dbReference type="EMBL" id="KZ992709">
    <property type="protein sequence ID" value="RKP07508.1"/>
    <property type="molecule type" value="Genomic_DNA"/>
</dbReference>
<proteinExistence type="inferred from homology"/>
<dbReference type="SUPFAM" id="SSF48225">
    <property type="entry name" value="Seven-hairpin glycosidases"/>
    <property type="match status" value="1"/>
</dbReference>
<protein>
    <recommendedName>
        <fullName evidence="13">alpha-1,2-Mannosidase</fullName>
        <ecNumber evidence="13">3.2.1.-</ecNumber>
    </recommendedName>
</protein>
<feature type="binding site" evidence="11">
    <location>
        <position position="454"/>
    </location>
    <ligand>
        <name>Ca(2+)</name>
        <dbReference type="ChEBI" id="CHEBI:29108"/>
    </ligand>
</feature>
<keyword evidence="13" id="KW-0326">Glycosidase</keyword>
<evidence type="ECO:0000256" key="7">
    <source>
        <dbReference type="ARBA" id="ARBA00023157"/>
    </source>
</evidence>
<dbReference type="GO" id="GO:0005975">
    <property type="term" value="P:carbohydrate metabolic process"/>
    <property type="evidence" value="ECO:0007669"/>
    <property type="project" value="InterPro"/>
</dbReference>
<dbReference type="PANTHER" id="PTHR11742:SF55">
    <property type="entry name" value="ENDOPLASMIC RETICULUM MANNOSYL-OLIGOSACCHARIDE 1,2-ALPHA-MANNOSIDASE"/>
    <property type="match status" value="1"/>
</dbReference>
<feature type="non-terminal residue" evidence="14">
    <location>
        <position position="462"/>
    </location>
</feature>
<dbReference type="AlphaFoldDB" id="A0A4P9XNH9"/>
<evidence type="ECO:0000256" key="5">
    <source>
        <dbReference type="ARBA" id="ARBA00022801"/>
    </source>
</evidence>
<dbReference type="PRINTS" id="PR00747">
    <property type="entry name" value="GLYHDRLASE47"/>
</dbReference>
<organism evidence="14 15">
    <name type="scientific">Thamnocephalis sphaerospora</name>
    <dbReference type="NCBI Taxonomy" id="78915"/>
    <lineage>
        <taxon>Eukaryota</taxon>
        <taxon>Fungi</taxon>
        <taxon>Fungi incertae sedis</taxon>
        <taxon>Zoopagomycota</taxon>
        <taxon>Zoopagomycotina</taxon>
        <taxon>Zoopagomycetes</taxon>
        <taxon>Zoopagales</taxon>
        <taxon>Sigmoideomycetaceae</taxon>
        <taxon>Thamnocephalis</taxon>
    </lineage>
</organism>
<name>A0A4P9XNH9_9FUNG</name>
<dbReference type="InterPro" id="IPR036026">
    <property type="entry name" value="Seven-hairpin_glycosidases"/>
</dbReference>
<comment type="cofactor">
    <cofactor evidence="1 11">
        <name>Ca(2+)</name>
        <dbReference type="ChEBI" id="CHEBI:29108"/>
    </cofactor>
</comment>
<feature type="active site" evidence="10">
    <location>
        <position position="216"/>
    </location>
</feature>
<dbReference type="GO" id="GO:0005783">
    <property type="term" value="C:endoplasmic reticulum"/>
    <property type="evidence" value="ECO:0007669"/>
    <property type="project" value="TreeGrafter"/>
</dbReference>
<keyword evidence="4 11" id="KW-0479">Metal-binding</keyword>
<dbReference type="OrthoDB" id="8118055at2759"/>
<evidence type="ECO:0000256" key="12">
    <source>
        <dbReference type="PIRSR" id="PIRSR601382-3"/>
    </source>
</evidence>
<dbReference type="GO" id="GO:0036503">
    <property type="term" value="P:ERAD pathway"/>
    <property type="evidence" value="ECO:0007669"/>
    <property type="project" value="UniProtKB-ARBA"/>
</dbReference>
<evidence type="ECO:0000256" key="8">
    <source>
        <dbReference type="ARBA" id="ARBA00047669"/>
    </source>
</evidence>
<feature type="active site" description="Proton donor" evidence="10">
    <location>
        <position position="86"/>
    </location>
</feature>
<comment type="pathway">
    <text evidence="2">Protein modification; protein glycosylation.</text>
</comment>
<feature type="active site" description="Proton donor" evidence="10">
    <location>
        <position position="327"/>
    </location>
</feature>
<evidence type="ECO:0000256" key="1">
    <source>
        <dbReference type="ARBA" id="ARBA00001913"/>
    </source>
</evidence>
<dbReference type="GO" id="GO:0004571">
    <property type="term" value="F:mannosyl-oligosaccharide 1,2-alpha-mannosidase activity"/>
    <property type="evidence" value="ECO:0007669"/>
    <property type="project" value="UniProtKB-EC"/>
</dbReference>
<evidence type="ECO:0000256" key="2">
    <source>
        <dbReference type="ARBA" id="ARBA00004922"/>
    </source>
</evidence>
<dbReference type="STRING" id="78915.A0A4P9XNH9"/>
<feature type="non-terminal residue" evidence="14">
    <location>
        <position position="1"/>
    </location>
</feature>
<evidence type="ECO:0000256" key="4">
    <source>
        <dbReference type="ARBA" id="ARBA00022723"/>
    </source>
</evidence>
<dbReference type="EC" id="3.2.1.-" evidence="13"/>
<keyword evidence="7 12" id="KW-1015">Disulfide bond</keyword>
<dbReference type="InterPro" id="IPR050749">
    <property type="entry name" value="Glycosyl_Hydrolase_47"/>
</dbReference>
<dbReference type="GO" id="GO:0005509">
    <property type="term" value="F:calcium ion binding"/>
    <property type="evidence" value="ECO:0007669"/>
    <property type="project" value="InterPro"/>
</dbReference>
<dbReference type="GO" id="GO:0016020">
    <property type="term" value="C:membrane"/>
    <property type="evidence" value="ECO:0007669"/>
    <property type="project" value="InterPro"/>
</dbReference>
<evidence type="ECO:0000256" key="13">
    <source>
        <dbReference type="RuleBase" id="RU361193"/>
    </source>
</evidence>
<comment type="catalytic activity">
    <reaction evidence="8">
        <text>N(4)-(alpha-D-Man-(1-&gt;2)-alpha-D-Man-(1-&gt;2)-alpha-D-Man-(1-&gt;3)-[alpha-D-Man-(1-&gt;3)-[alpha-D-Man-(1-&gt;2)-alpha-D-Man-(1-&gt;6)]-alpha-D-Man-(1-&gt;6)]-beta-D-Man-(1-&gt;4)-beta-D-GlcNAc-(1-&gt;4)-beta-D-GlcNAc)-L-asparaginyl-[protein] (N-glucan mannose isomer 8A1,2,3B1,3) + 3 H2O = N(4)-(alpha-D-Man-(1-&gt;3)-[alpha-D-Man-(1-&gt;3)-[alpha-D-Man-(1-&gt;6)]-alpha-D-Man-(1-&gt;6)]-beta-D-Man-(1-&gt;4)-beta-D-GlcNAc-(1-&gt;4)-beta-D-GlcNAc)-L-asparaginyl-[protein] (N-glucan mannose isomer 5A1,2) + 3 beta-D-mannose</text>
        <dbReference type="Rhea" id="RHEA:56028"/>
        <dbReference type="Rhea" id="RHEA-COMP:14358"/>
        <dbReference type="Rhea" id="RHEA-COMP:14367"/>
        <dbReference type="ChEBI" id="CHEBI:15377"/>
        <dbReference type="ChEBI" id="CHEBI:28563"/>
        <dbReference type="ChEBI" id="CHEBI:59087"/>
        <dbReference type="ChEBI" id="CHEBI:60628"/>
        <dbReference type="EC" id="3.2.1.113"/>
    </reaction>
</comment>
<dbReference type="PANTHER" id="PTHR11742">
    <property type="entry name" value="MANNOSYL-OLIGOSACCHARIDE ALPHA-1,2-MANNOSIDASE-RELATED"/>
    <property type="match status" value="1"/>
</dbReference>
<reference evidence="15" key="1">
    <citation type="journal article" date="2018" name="Nat. Microbiol.">
        <title>Leveraging single-cell genomics to expand the fungal tree of life.</title>
        <authorList>
            <person name="Ahrendt S.R."/>
            <person name="Quandt C.A."/>
            <person name="Ciobanu D."/>
            <person name="Clum A."/>
            <person name="Salamov A."/>
            <person name="Andreopoulos B."/>
            <person name="Cheng J.F."/>
            <person name="Woyke T."/>
            <person name="Pelin A."/>
            <person name="Henrissat B."/>
            <person name="Reynolds N.K."/>
            <person name="Benny G.L."/>
            <person name="Smith M.E."/>
            <person name="James T.Y."/>
            <person name="Grigoriev I.V."/>
        </authorList>
    </citation>
    <scope>NUCLEOTIDE SEQUENCE [LARGE SCALE GENOMIC DNA]</scope>
    <source>
        <strain evidence="15">RSA 1356</strain>
    </source>
</reference>
<evidence type="ECO:0000313" key="15">
    <source>
        <dbReference type="Proteomes" id="UP000271241"/>
    </source>
</evidence>
<dbReference type="InterPro" id="IPR012341">
    <property type="entry name" value="6hp_glycosidase-like_sf"/>
</dbReference>
<dbReference type="Gene3D" id="1.50.10.10">
    <property type="match status" value="1"/>
</dbReference>
<evidence type="ECO:0000256" key="10">
    <source>
        <dbReference type="PIRSR" id="PIRSR601382-1"/>
    </source>
</evidence>
<sequence length="462" mass="51411">RKAAVVDAARVCWHAYKRDAFGADEYMPISRKGASVSSSPRGIGYMIADSLDTLWLAGLKTEYQDGVRFLAQSVDFDVDAPVSVFETTIRVLGGLLSAHALSGDKVLLEKARLLGDRLLPAFNTASGLPATFVNLARGTTQFYGRDETVNLAEAGTLQLEFNELSRATDDSRYRDAAQRAADVIAQLPTLDGLAPTFFNVDGKRYRAVYKWGASADSYYEYLLKRWLQLGRSQPKLRAQYDAAVRGARMHLLKTSPEDKLAYIGDMDDNKFVPVFEHLTCFAGGMLALGAMTMSDQEAKQRDLDLARDLTRACDTMYSGSPSGLAPERVRFSAAGQTPAPNAIKWSGTADMYAVPDERYSLLRPETVESMFILWRATGNVEYREQGWRIFEAMRQHAKFSDDACLVNVADVAKVPTPKKDKVETFFMAETLKYLLLLFDDDANTLSLDRFVFNTEAHPLPIF</sequence>
<comment type="similarity">
    <text evidence="3 13">Belongs to the glycosyl hydrolase 47 family.</text>
</comment>
<keyword evidence="15" id="KW-1185">Reference proteome</keyword>
<evidence type="ECO:0000256" key="11">
    <source>
        <dbReference type="PIRSR" id="PIRSR601382-2"/>
    </source>
</evidence>
<accession>A0A4P9XNH9</accession>
<dbReference type="InterPro" id="IPR001382">
    <property type="entry name" value="Glyco_hydro_47"/>
</dbReference>
<evidence type="ECO:0000313" key="14">
    <source>
        <dbReference type="EMBL" id="RKP07508.1"/>
    </source>
</evidence>
<keyword evidence="6 11" id="KW-0106">Calcium</keyword>
<keyword evidence="5 13" id="KW-0378">Hydrolase</keyword>
<feature type="disulfide bond" evidence="12">
    <location>
        <begin position="280"/>
        <end position="313"/>
    </location>
</feature>
<dbReference type="Pfam" id="PF01532">
    <property type="entry name" value="Glyco_hydro_47"/>
    <property type="match status" value="1"/>
</dbReference>
<comment type="catalytic activity">
    <reaction evidence="9">
        <text>N(4)-(alpha-D-Man-(1-&gt;2)-alpha-D-Man-(1-&gt;2)-alpha-D-Man-(1-&gt;3)-[alpha-D-Man-(1-&gt;2)-alpha-D-Man-(1-&gt;3)-[alpha-D-Man-(1-&gt;2)-alpha-D-Man-(1-&gt;6)]-alpha-D-Man-(1-&gt;6)]-beta-D-Man-(1-&gt;4)-beta-D-GlcNAc-(1-&gt;4)-beta-D-GlcNAc)-L-asparaginyl-[protein] (N-glucan mannose isomer 9A1,2,3B1,2,3) + 4 H2O = N(4)-(alpha-D-Man-(1-&gt;3)-[alpha-D-Man-(1-&gt;3)-[alpha-D-Man-(1-&gt;6)]-alpha-D-Man-(1-&gt;6)]-beta-D-Man-(1-&gt;4)-beta-D-GlcNAc-(1-&gt;4)-beta-D-GlcNAc)-L-asparaginyl-[protein] (N-glucan mannose isomer 5A1,2) + 4 beta-D-mannose</text>
        <dbReference type="Rhea" id="RHEA:56008"/>
        <dbReference type="Rhea" id="RHEA-COMP:14356"/>
        <dbReference type="Rhea" id="RHEA-COMP:14367"/>
        <dbReference type="ChEBI" id="CHEBI:15377"/>
        <dbReference type="ChEBI" id="CHEBI:28563"/>
        <dbReference type="ChEBI" id="CHEBI:59087"/>
        <dbReference type="ChEBI" id="CHEBI:139493"/>
        <dbReference type="EC" id="3.2.1.113"/>
    </reaction>
</comment>
<evidence type="ECO:0000256" key="9">
    <source>
        <dbReference type="ARBA" id="ARBA00048605"/>
    </source>
</evidence>